<dbReference type="EMBL" id="QJNU01000191">
    <property type="protein sequence ID" value="RYP04859.1"/>
    <property type="molecule type" value="Genomic_DNA"/>
</dbReference>
<proteinExistence type="predicted"/>
<dbReference type="PANTHER" id="PTHR39468:SF1">
    <property type="entry name" value="MTF2-LIKE C-TERMINAL DOMAIN-CONTAINING PROTEIN"/>
    <property type="match status" value="1"/>
</dbReference>
<dbReference type="PANTHER" id="PTHR39468">
    <property type="entry name" value="CHROMOSOME 7, WHOLE GENOME SHOTGUN SEQUENCE"/>
    <property type="match status" value="1"/>
</dbReference>
<evidence type="ECO:0000256" key="1">
    <source>
        <dbReference type="SAM" id="MobiDB-lite"/>
    </source>
</evidence>
<keyword evidence="4" id="KW-1185">Reference proteome</keyword>
<dbReference type="GO" id="GO:0005739">
    <property type="term" value="C:mitochondrion"/>
    <property type="evidence" value="ECO:0007669"/>
    <property type="project" value="InterPro"/>
</dbReference>
<dbReference type="InterPro" id="IPR040009">
    <property type="entry name" value="Mtf2/C5D6.12-like"/>
</dbReference>
<reference evidence="3 4" key="1">
    <citation type="submission" date="2018-06" db="EMBL/GenBank/DDBJ databases">
        <title>Complete Genomes of Monosporascus.</title>
        <authorList>
            <person name="Robinson A.J."/>
            <person name="Natvig D.O."/>
        </authorList>
    </citation>
    <scope>NUCLEOTIDE SEQUENCE [LARGE SCALE GENOMIC DNA]</scope>
    <source>
        <strain evidence="3 4">CBS 110550</strain>
    </source>
</reference>
<feature type="compositionally biased region" description="Basic and acidic residues" evidence="1">
    <location>
        <begin position="253"/>
        <end position="266"/>
    </location>
</feature>
<dbReference type="STRING" id="155417.A0A4V1XB34"/>
<dbReference type="OrthoDB" id="2444174at2759"/>
<accession>A0A4V1XB34</accession>
<comment type="caution">
    <text evidence="3">The sequence shown here is derived from an EMBL/GenBank/DDBJ whole genome shotgun (WGS) entry which is preliminary data.</text>
</comment>
<feature type="region of interest" description="Disordered" evidence="1">
    <location>
        <begin position="229"/>
        <end position="316"/>
    </location>
</feature>
<evidence type="ECO:0000313" key="4">
    <source>
        <dbReference type="Proteomes" id="UP000293360"/>
    </source>
</evidence>
<evidence type="ECO:0000313" key="3">
    <source>
        <dbReference type="EMBL" id="RYP04859.1"/>
    </source>
</evidence>
<feature type="region of interest" description="Disordered" evidence="1">
    <location>
        <begin position="162"/>
        <end position="181"/>
    </location>
</feature>
<dbReference type="InterPro" id="IPR043837">
    <property type="entry name" value="Mtf2-like_C"/>
</dbReference>
<feature type="compositionally biased region" description="Polar residues" evidence="1">
    <location>
        <begin position="288"/>
        <end position="298"/>
    </location>
</feature>
<sequence>MSSAPFLPFLYQTRTILKSSRLPVAFLRSLHATSRYCKGNDIPFVYELGEEDVPLKSVKRGTITPSERQIFERIFADIQARALRPSVEEGAAPSPSVSASRSAMLIMQQAAQDAGQARPDTVTAPALLAGAAKDRNKALLRFPPQLRDAASKALDAIVPSARGEDRERAASADVDDGWKAPPHTFMRKFELDAKRFPERKRVEGLITSAKTDHELWDVLEKEVFTMPTKLGLDRKPEKERTGTKPARGRKKKERLEAAASSKDESRSVAAELEVEPEGATSDIPSEPTLETTPDNTSETTHDTAGAVGDSEDTQGPVPPEKLSLYIHGPLYPAYLLLALRQLDTAFHASSPLALNVLPRIKELGLESYVLGVSTPFYNELLEIYWSRYGDLPGMLDLLEEMRHCGLYFDSQTSSILGRAQAAVRNLAEGRRYGSSFGAAIMTMPQYERSVRDRIRHWHQAVDISIQQRGYDIGY</sequence>
<feature type="domain" description="Mtf2-like C-terminal" evidence="2">
    <location>
        <begin position="204"/>
        <end position="428"/>
    </location>
</feature>
<evidence type="ECO:0000259" key="2">
    <source>
        <dbReference type="Pfam" id="PF19189"/>
    </source>
</evidence>
<protein>
    <recommendedName>
        <fullName evidence="2">Mtf2-like C-terminal domain-containing protein</fullName>
    </recommendedName>
</protein>
<gene>
    <name evidence="3" type="ORF">DL764_004182</name>
</gene>
<organism evidence="3 4">
    <name type="scientific">Monosporascus ibericus</name>
    <dbReference type="NCBI Taxonomy" id="155417"/>
    <lineage>
        <taxon>Eukaryota</taxon>
        <taxon>Fungi</taxon>
        <taxon>Dikarya</taxon>
        <taxon>Ascomycota</taxon>
        <taxon>Pezizomycotina</taxon>
        <taxon>Sordariomycetes</taxon>
        <taxon>Xylariomycetidae</taxon>
        <taxon>Xylariales</taxon>
        <taxon>Xylariales incertae sedis</taxon>
        <taxon>Monosporascus</taxon>
    </lineage>
</organism>
<feature type="compositionally biased region" description="Basic and acidic residues" evidence="1">
    <location>
        <begin position="231"/>
        <end position="242"/>
    </location>
</feature>
<dbReference type="Pfam" id="PF19189">
    <property type="entry name" value="Mtf2"/>
    <property type="match status" value="1"/>
</dbReference>
<dbReference type="Proteomes" id="UP000293360">
    <property type="component" value="Unassembled WGS sequence"/>
</dbReference>
<name>A0A4V1XB34_9PEZI</name>
<dbReference type="AlphaFoldDB" id="A0A4V1XB34"/>